<dbReference type="HAMAP" id="MF_01350">
    <property type="entry name" value="NDH1_NuoH"/>
    <property type="match status" value="1"/>
</dbReference>
<comment type="caution">
    <text evidence="7">The sequence shown here is derived from an EMBL/GenBank/DDBJ whole genome shotgun (WGS) entry which is preliminary data.</text>
</comment>
<comment type="catalytic activity">
    <reaction evidence="5">
        <text>a quinone + NADH + 5 H(+)(in) = a quinol + NAD(+) + 4 H(+)(out)</text>
        <dbReference type="Rhea" id="RHEA:57888"/>
        <dbReference type="ChEBI" id="CHEBI:15378"/>
        <dbReference type="ChEBI" id="CHEBI:24646"/>
        <dbReference type="ChEBI" id="CHEBI:57540"/>
        <dbReference type="ChEBI" id="CHEBI:57945"/>
        <dbReference type="ChEBI" id="CHEBI:132124"/>
    </reaction>
</comment>
<dbReference type="PANTHER" id="PTHR11432">
    <property type="entry name" value="NADH DEHYDROGENASE SUBUNIT 1"/>
    <property type="match status" value="1"/>
</dbReference>
<evidence type="ECO:0000256" key="3">
    <source>
        <dbReference type="ARBA" id="ARBA00022989"/>
    </source>
</evidence>
<comment type="caution">
    <text evidence="5">Lacks conserved residue(s) required for the propagation of feature annotation.</text>
</comment>
<dbReference type="GO" id="GO:0009060">
    <property type="term" value="P:aerobic respiration"/>
    <property type="evidence" value="ECO:0007669"/>
    <property type="project" value="TreeGrafter"/>
</dbReference>
<comment type="similarity">
    <text evidence="5 6">Belongs to the complex I subunit 1 family.</text>
</comment>
<feature type="transmembrane region" description="Helical" evidence="5">
    <location>
        <begin position="110"/>
        <end position="129"/>
    </location>
</feature>
<name>A0A2H3NIV8_9BACT</name>
<dbReference type="GO" id="GO:0005886">
    <property type="term" value="C:plasma membrane"/>
    <property type="evidence" value="ECO:0007669"/>
    <property type="project" value="UniProtKB-SubCell"/>
</dbReference>
<keyword evidence="5" id="KW-1278">Translocase</keyword>
<feature type="transmembrane region" description="Helical" evidence="5">
    <location>
        <begin position="281"/>
        <end position="302"/>
    </location>
</feature>
<feature type="transmembrane region" description="Helical" evidence="5">
    <location>
        <begin position="241"/>
        <end position="261"/>
    </location>
</feature>
<keyword evidence="3 5" id="KW-1133">Transmembrane helix</keyword>
<keyword evidence="2 5" id="KW-0812">Transmembrane</keyword>
<evidence type="ECO:0000256" key="2">
    <source>
        <dbReference type="ARBA" id="ARBA00022692"/>
    </source>
</evidence>
<keyword evidence="5" id="KW-1003">Cell membrane</keyword>
<comment type="function">
    <text evidence="5">NDH-1 shuttles electrons from NADH, via FMN and iron-sulfur (Fe-S) centers, to quinones in the respiratory chain. The immediate electron acceptor for the enzyme in this species is believed to be ubiquinone. Couples the redox reaction to proton translocation (for every two electrons transferred, four hydrogen ions are translocated across the cytoplasmic membrane), and thus conserves the redox energy in a proton gradient. This subunit may bind ubiquinone.</text>
</comment>
<accession>A0A2H3NIV8</accession>
<feature type="transmembrane region" description="Helical" evidence="5">
    <location>
        <begin position="75"/>
        <end position="98"/>
    </location>
</feature>
<protein>
    <recommendedName>
        <fullName evidence="5">NADH-quinone oxidoreductase subunit H</fullName>
        <ecNumber evidence="5">7.1.1.-</ecNumber>
    </recommendedName>
    <alternativeName>
        <fullName evidence="5">NADH dehydrogenase I subunit H</fullName>
    </alternativeName>
    <alternativeName>
        <fullName evidence="5">NDH-1 subunit H</fullName>
    </alternativeName>
</protein>
<dbReference type="EC" id="7.1.1.-" evidence="5"/>
<evidence type="ECO:0000256" key="4">
    <source>
        <dbReference type="ARBA" id="ARBA00023136"/>
    </source>
</evidence>
<gene>
    <name evidence="5" type="primary">nuoH</name>
    <name evidence="7" type="ORF">CRI93_13345</name>
</gene>
<keyword evidence="5" id="KW-0874">Quinone</keyword>
<dbReference type="GO" id="GO:0003954">
    <property type="term" value="F:NADH dehydrogenase activity"/>
    <property type="evidence" value="ECO:0007669"/>
    <property type="project" value="TreeGrafter"/>
</dbReference>
<dbReference type="Proteomes" id="UP000221024">
    <property type="component" value="Unassembled WGS sequence"/>
</dbReference>
<evidence type="ECO:0000313" key="8">
    <source>
        <dbReference type="Proteomes" id="UP000221024"/>
    </source>
</evidence>
<comment type="subunit">
    <text evidence="5">NDH-1 is composed of 14 different subunits. Subunits NuoA, H, J, K, L, M, N constitute the membrane sector of the complex.</text>
</comment>
<dbReference type="InterPro" id="IPR001694">
    <property type="entry name" value="NADH_UbQ_OxRdtase_su1/FPO"/>
</dbReference>
<dbReference type="EMBL" id="PDEP01000015">
    <property type="protein sequence ID" value="PEN05193.1"/>
    <property type="molecule type" value="Genomic_DNA"/>
</dbReference>
<keyword evidence="5" id="KW-0830">Ubiquinone</keyword>
<feature type="transmembrane region" description="Helical" evidence="5">
    <location>
        <begin position="323"/>
        <end position="343"/>
    </location>
</feature>
<sequence length="344" mass="37526">MEISLLSTSIFAFLVVNAMLLSASVLVYAERRVSGFMQNRPGPNRVGPLGILQPFADVLKFVMKEDIQPAASNTFIHALAPVLMVVIAMSVASLIPFAEGVVLLDIDVGVLMVLALTSVTVYGITLGGWSSNSKYSLLGGLRSAAQMISYELSMGLAVISVVIIAGTMSLPGIVEDQASGWAVLGWNAFRNPVGCIIFIVTAFAETNRAPFDLPEAEQELVGGYHTEYSGMKFGMFFLAEYVNWFVASFIIVTLFFGGYLIPFQPLLLAAIPALDGSLLLTLLQFGSLMLKVAFFAFLFIWVRWTFPRFKYNQLMDLGWKKMLPIALANTVVIAIGVAIFRSIF</sequence>
<comment type="subcellular location">
    <subcellularLocation>
        <location evidence="5 6">Cell membrane</location>
        <topology evidence="5 6">Multi-pass membrane protein</topology>
    </subcellularLocation>
    <subcellularLocation>
        <location evidence="1">Membrane</location>
        <topology evidence="1">Multi-pass membrane protein</topology>
    </subcellularLocation>
</comment>
<dbReference type="InterPro" id="IPR018086">
    <property type="entry name" value="NADH_UbQ_OxRdtase_su1_CS"/>
</dbReference>
<evidence type="ECO:0000313" key="7">
    <source>
        <dbReference type="EMBL" id="PEN05193.1"/>
    </source>
</evidence>
<proteinExistence type="inferred from homology"/>
<dbReference type="PANTHER" id="PTHR11432:SF3">
    <property type="entry name" value="NADH-UBIQUINONE OXIDOREDUCTASE CHAIN 1"/>
    <property type="match status" value="1"/>
</dbReference>
<evidence type="ECO:0000256" key="1">
    <source>
        <dbReference type="ARBA" id="ARBA00004141"/>
    </source>
</evidence>
<organism evidence="7 8">
    <name type="scientific">Longimonas halophila</name>
    <dbReference type="NCBI Taxonomy" id="1469170"/>
    <lineage>
        <taxon>Bacteria</taxon>
        <taxon>Pseudomonadati</taxon>
        <taxon>Rhodothermota</taxon>
        <taxon>Rhodothermia</taxon>
        <taxon>Rhodothermales</taxon>
        <taxon>Salisaetaceae</taxon>
        <taxon>Longimonas</taxon>
    </lineage>
</organism>
<feature type="transmembrane region" description="Helical" evidence="5">
    <location>
        <begin position="150"/>
        <end position="174"/>
    </location>
</feature>
<dbReference type="GO" id="GO:0048038">
    <property type="term" value="F:quinone binding"/>
    <property type="evidence" value="ECO:0007669"/>
    <property type="project" value="UniProtKB-KW"/>
</dbReference>
<dbReference type="GO" id="GO:0016655">
    <property type="term" value="F:oxidoreductase activity, acting on NAD(P)H, quinone or similar compound as acceptor"/>
    <property type="evidence" value="ECO:0007669"/>
    <property type="project" value="UniProtKB-UniRule"/>
</dbReference>
<dbReference type="RefSeq" id="WP_098063143.1">
    <property type="nucleotide sequence ID" value="NZ_PDEP01000015.1"/>
</dbReference>
<dbReference type="OrthoDB" id="9803734at2"/>
<keyword evidence="4 5" id="KW-0472">Membrane</keyword>
<keyword evidence="8" id="KW-1185">Reference proteome</keyword>
<evidence type="ECO:0000256" key="5">
    <source>
        <dbReference type="HAMAP-Rule" id="MF_01350"/>
    </source>
</evidence>
<evidence type="ECO:0000256" key="6">
    <source>
        <dbReference type="RuleBase" id="RU000471"/>
    </source>
</evidence>
<dbReference type="PROSITE" id="PS00668">
    <property type="entry name" value="COMPLEX1_ND1_2"/>
    <property type="match status" value="1"/>
</dbReference>
<dbReference type="AlphaFoldDB" id="A0A2H3NIV8"/>
<dbReference type="NCBIfam" id="NF004741">
    <property type="entry name" value="PRK06076.1-2"/>
    <property type="match status" value="1"/>
</dbReference>
<keyword evidence="5 6" id="KW-0520">NAD</keyword>
<feature type="transmembrane region" description="Helical" evidence="5">
    <location>
        <begin position="180"/>
        <end position="204"/>
    </location>
</feature>
<reference evidence="7 8" key="1">
    <citation type="submission" date="2017-10" db="EMBL/GenBank/DDBJ databases">
        <title>Draft genome of Longimonas halophila.</title>
        <authorList>
            <person name="Goh K.M."/>
            <person name="Shamsir M.S."/>
            <person name="Lim S.W."/>
        </authorList>
    </citation>
    <scope>NUCLEOTIDE SEQUENCE [LARGE SCALE GENOMIC DNA]</scope>
    <source>
        <strain evidence="7 8">KCTC 42399</strain>
    </source>
</reference>
<dbReference type="Pfam" id="PF00146">
    <property type="entry name" value="NADHdh"/>
    <property type="match status" value="1"/>
</dbReference>